<protein>
    <submittedName>
        <fullName evidence="2">Hypothetical_protein</fullName>
    </submittedName>
</protein>
<sequence>MLTNIQNKQAIGCQSQKCIQSVRKQFMKNSLQPVGTLLTSTQSFEKVKQFQQKAAQFYKDNRVYLFTISLSENFKLMFQMLLINAQVQIVLNQYYLRCHYMTHAILNATISAKLYLFIPKAKEVNF</sequence>
<reference evidence="2 3" key="2">
    <citation type="submission" date="2024-07" db="EMBL/GenBank/DDBJ databases">
        <authorList>
            <person name="Akdeniz Z."/>
        </authorList>
    </citation>
    <scope>NUCLEOTIDE SEQUENCE [LARGE SCALE GENOMIC DNA]</scope>
</reference>
<dbReference type="AlphaFoldDB" id="A0AA86UVR8"/>
<proteinExistence type="predicted"/>
<name>A0AA86UVR8_9EUKA</name>
<reference evidence="1" key="1">
    <citation type="submission" date="2023-06" db="EMBL/GenBank/DDBJ databases">
        <authorList>
            <person name="Kurt Z."/>
        </authorList>
    </citation>
    <scope>NUCLEOTIDE SEQUENCE</scope>
</reference>
<accession>A0AA86UVR8</accession>
<evidence type="ECO:0000313" key="3">
    <source>
        <dbReference type="Proteomes" id="UP001642409"/>
    </source>
</evidence>
<dbReference type="EMBL" id="CAXDID020000040">
    <property type="protein sequence ID" value="CAL5999786.1"/>
    <property type="molecule type" value="Genomic_DNA"/>
</dbReference>
<dbReference type="Proteomes" id="UP001642409">
    <property type="component" value="Unassembled WGS sequence"/>
</dbReference>
<evidence type="ECO:0000313" key="2">
    <source>
        <dbReference type="EMBL" id="CAL5999786.1"/>
    </source>
</evidence>
<organism evidence="1">
    <name type="scientific">Hexamita inflata</name>
    <dbReference type="NCBI Taxonomy" id="28002"/>
    <lineage>
        <taxon>Eukaryota</taxon>
        <taxon>Metamonada</taxon>
        <taxon>Diplomonadida</taxon>
        <taxon>Hexamitidae</taxon>
        <taxon>Hexamitinae</taxon>
        <taxon>Hexamita</taxon>
    </lineage>
</organism>
<comment type="caution">
    <text evidence="1">The sequence shown here is derived from an EMBL/GenBank/DDBJ whole genome shotgun (WGS) entry which is preliminary data.</text>
</comment>
<gene>
    <name evidence="2" type="ORF">HINF_LOCUS16383</name>
    <name evidence="1" type="ORF">HINF_LOCUS57464</name>
</gene>
<dbReference type="EMBL" id="CATOUU010001064">
    <property type="protein sequence ID" value="CAI9969819.1"/>
    <property type="molecule type" value="Genomic_DNA"/>
</dbReference>
<keyword evidence="3" id="KW-1185">Reference proteome</keyword>
<evidence type="ECO:0000313" key="1">
    <source>
        <dbReference type="EMBL" id="CAI9969819.1"/>
    </source>
</evidence>